<accession>A0A5D2A7N7</accession>
<evidence type="ECO:0000313" key="9">
    <source>
        <dbReference type="Proteomes" id="UP000323506"/>
    </source>
</evidence>
<protein>
    <recommendedName>
        <fullName evidence="7">Myb-like domain-containing protein</fullName>
    </recommendedName>
</protein>
<dbReference type="EMBL" id="CM017712">
    <property type="protein sequence ID" value="TYG40874.1"/>
    <property type="molecule type" value="Genomic_DNA"/>
</dbReference>
<evidence type="ECO:0000256" key="6">
    <source>
        <dbReference type="SAM" id="MobiDB-lite"/>
    </source>
</evidence>
<dbReference type="CDD" id="cd00167">
    <property type="entry name" value="SANT"/>
    <property type="match status" value="1"/>
</dbReference>
<name>A0A5D2A7N7_GOSDA</name>
<feature type="compositionally biased region" description="Basic and acidic residues" evidence="6">
    <location>
        <begin position="68"/>
        <end position="89"/>
    </location>
</feature>
<dbReference type="Gene3D" id="1.10.10.60">
    <property type="entry name" value="Homeodomain-like"/>
    <property type="match status" value="1"/>
</dbReference>
<evidence type="ECO:0000259" key="7">
    <source>
        <dbReference type="SMART" id="SM00717"/>
    </source>
</evidence>
<dbReference type="FunFam" id="1.10.10.60:FF:000023">
    <property type="entry name" value="protein REVEILLE 6 isoform X1"/>
    <property type="match status" value="1"/>
</dbReference>
<dbReference type="GO" id="GO:0010468">
    <property type="term" value="P:regulation of gene expression"/>
    <property type="evidence" value="ECO:0007669"/>
    <property type="project" value="UniProtKB-ARBA"/>
</dbReference>
<dbReference type="PANTHER" id="PTHR12802:SF167">
    <property type="entry name" value="PROTEIN REVEILLE 5"/>
    <property type="match status" value="1"/>
</dbReference>
<dbReference type="PANTHER" id="PTHR12802">
    <property type="entry name" value="SWI/SNF COMPLEX-RELATED"/>
    <property type="match status" value="1"/>
</dbReference>
<dbReference type="Proteomes" id="UP000323506">
    <property type="component" value="Chromosome D12"/>
</dbReference>
<sequence>MGGEMMMTEKREGGGRFRVGREGKTETWGGKPDVILWSLNSLPPQPHPPPSSSVSTSAAGNTGSYSEDPNKKIRKPDTITKSKESWTEQEHDKSLEALQLFDHDLKKIGAFVGSKTVIQIHSHAQNYFLKVQKAAHGYPQKAPKNAIVVSQVAGPSQSSSVLLNSGYMYRQDSSSMLRNPIATSALSSWNYNSMPPVSMMQHWLDHLLCIILVTVVATKSLPELDCLVKPLMEGVIGRNLEVTMPDFAEVYSFIDSVFDPSGSGHLQKLKQLDPINFETALLLMRNLCVNLTSPEFEDHVIIKSNAAEPEAVKLGSSYSINLAHISANTSPIA</sequence>
<dbReference type="Pfam" id="PF24904">
    <property type="entry name" value="RVE6"/>
    <property type="match status" value="1"/>
</dbReference>
<evidence type="ECO:0000256" key="5">
    <source>
        <dbReference type="ARBA" id="ARBA00023242"/>
    </source>
</evidence>
<proteinExistence type="predicted"/>
<dbReference type="Pfam" id="PF00249">
    <property type="entry name" value="Myb_DNA-binding"/>
    <property type="match status" value="1"/>
</dbReference>
<keyword evidence="9" id="KW-1185">Reference proteome</keyword>
<organism evidence="8 9">
    <name type="scientific">Gossypium darwinii</name>
    <name type="common">Darwin's cotton</name>
    <name type="synonym">Gossypium barbadense var. darwinii</name>
    <dbReference type="NCBI Taxonomy" id="34276"/>
    <lineage>
        <taxon>Eukaryota</taxon>
        <taxon>Viridiplantae</taxon>
        <taxon>Streptophyta</taxon>
        <taxon>Embryophyta</taxon>
        <taxon>Tracheophyta</taxon>
        <taxon>Spermatophyta</taxon>
        <taxon>Magnoliopsida</taxon>
        <taxon>eudicotyledons</taxon>
        <taxon>Gunneridae</taxon>
        <taxon>Pentapetalae</taxon>
        <taxon>rosids</taxon>
        <taxon>malvids</taxon>
        <taxon>Malvales</taxon>
        <taxon>Malvaceae</taxon>
        <taxon>Malvoideae</taxon>
        <taxon>Gossypium</taxon>
    </lineage>
</organism>
<evidence type="ECO:0000256" key="4">
    <source>
        <dbReference type="ARBA" id="ARBA00023163"/>
    </source>
</evidence>
<feature type="compositionally biased region" description="Low complexity" evidence="6">
    <location>
        <begin position="52"/>
        <end position="64"/>
    </location>
</feature>
<dbReference type="SMART" id="SM00717">
    <property type="entry name" value="SANT"/>
    <property type="match status" value="1"/>
</dbReference>
<evidence type="ECO:0000256" key="2">
    <source>
        <dbReference type="ARBA" id="ARBA00023015"/>
    </source>
</evidence>
<dbReference type="GO" id="GO:0003677">
    <property type="term" value="F:DNA binding"/>
    <property type="evidence" value="ECO:0007669"/>
    <property type="project" value="UniProtKB-KW"/>
</dbReference>
<evidence type="ECO:0000256" key="1">
    <source>
        <dbReference type="ARBA" id="ARBA00004123"/>
    </source>
</evidence>
<reference evidence="8 9" key="1">
    <citation type="submission" date="2019-06" db="EMBL/GenBank/DDBJ databases">
        <title>WGS assembly of Gossypium darwinii.</title>
        <authorList>
            <person name="Chen Z.J."/>
            <person name="Sreedasyam A."/>
            <person name="Ando A."/>
            <person name="Song Q."/>
            <person name="De L."/>
            <person name="Hulse-Kemp A."/>
            <person name="Ding M."/>
            <person name="Ye W."/>
            <person name="Kirkbride R."/>
            <person name="Jenkins J."/>
            <person name="Plott C."/>
            <person name="Lovell J."/>
            <person name="Lin Y.-M."/>
            <person name="Vaughn R."/>
            <person name="Liu B."/>
            <person name="Li W."/>
            <person name="Simpson S."/>
            <person name="Scheffler B."/>
            <person name="Saski C."/>
            <person name="Grover C."/>
            <person name="Hu G."/>
            <person name="Conover J."/>
            <person name="Carlson J."/>
            <person name="Shu S."/>
            <person name="Boston L."/>
            <person name="Williams M."/>
            <person name="Peterson D."/>
            <person name="Mcgee K."/>
            <person name="Jones D."/>
            <person name="Wendel J."/>
            <person name="Stelly D."/>
            <person name="Grimwood J."/>
            <person name="Schmutz J."/>
        </authorList>
    </citation>
    <scope>NUCLEOTIDE SEQUENCE [LARGE SCALE GENOMIC DNA]</scope>
    <source>
        <strain evidence="8">1808015.09</strain>
    </source>
</reference>
<keyword evidence="3" id="KW-0238">DNA-binding</keyword>
<dbReference type="GO" id="GO:0005634">
    <property type="term" value="C:nucleus"/>
    <property type="evidence" value="ECO:0007669"/>
    <property type="project" value="UniProtKB-SubCell"/>
</dbReference>
<dbReference type="SUPFAM" id="SSF46689">
    <property type="entry name" value="Homeodomain-like"/>
    <property type="match status" value="1"/>
</dbReference>
<feature type="region of interest" description="Disordered" evidence="6">
    <location>
        <begin position="1"/>
        <end position="89"/>
    </location>
</feature>
<dbReference type="NCBIfam" id="TIGR01557">
    <property type="entry name" value="myb_SHAQKYF"/>
    <property type="match status" value="1"/>
</dbReference>
<dbReference type="InterPro" id="IPR001005">
    <property type="entry name" value="SANT/Myb"/>
</dbReference>
<comment type="subcellular location">
    <subcellularLocation>
        <location evidence="1">Nucleus</location>
    </subcellularLocation>
</comment>
<keyword evidence="5" id="KW-0539">Nucleus</keyword>
<keyword evidence="2" id="KW-0805">Transcription regulation</keyword>
<feature type="domain" description="Myb-like" evidence="7">
    <location>
        <begin position="82"/>
        <end position="130"/>
    </location>
</feature>
<dbReference type="InterPro" id="IPR006447">
    <property type="entry name" value="Myb_dom_plants"/>
</dbReference>
<feature type="compositionally biased region" description="Basic and acidic residues" evidence="6">
    <location>
        <begin position="7"/>
        <end position="25"/>
    </location>
</feature>
<keyword evidence="4" id="KW-0804">Transcription</keyword>
<evidence type="ECO:0000256" key="3">
    <source>
        <dbReference type="ARBA" id="ARBA00023125"/>
    </source>
</evidence>
<dbReference type="InterPro" id="IPR009057">
    <property type="entry name" value="Homeodomain-like_sf"/>
</dbReference>
<evidence type="ECO:0000313" key="8">
    <source>
        <dbReference type="EMBL" id="TYG40874.1"/>
    </source>
</evidence>
<dbReference type="AlphaFoldDB" id="A0A5D2A7N7"/>
<gene>
    <name evidence="8" type="ORF">ES288_D12G129000v1</name>
</gene>